<dbReference type="Proteomes" id="UP001469365">
    <property type="component" value="Unassembled WGS sequence"/>
</dbReference>
<accession>A0ABU9DNU4</accession>
<protein>
    <submittedName>
        <fullName evidence="1">SDR family oxidoreductase</fullName>
    </submittedName>
</protein>
<comment type="caution">
    <text evidence="1">The sequence shown here is derived from an EMBL/GenBank/DDBJ whole genome shotgun (WGS) entry which is preliminary data.</text>
</comment>
<reference evidence="1 2" key="1">
    <citation type="submission" date="2024-04" db="EMBL/GenBank/DDBJ databases">
        <title>draft genome sequnece of Paenibacillus filicis.</title>
        <authorList>
            <person name="Kim D.-U."/>
        </authorList>
    </citation>
    <scope>NUCLEOTIDE SEQUENCE [LARGE SCALE GENOMIC DNA]</scope>
    <source>
        <strain evidence="1 2">KACC14197</strain>
    </source>
</reference>
<dbReference type="EMBL" id="JBBPCC010000015">
    <property type="protein sequence ID" value="MEK8130539.1"/>
    <property type="molecule type" value="Genomic_DNA"/>
</dbReference>
<dbReference type="Gene3D" id="3.40.50.720">
    <property type="entry name" value="NAD(P)-binding Rossmann-like Domain"/>
    <property type="match status" value="1"/>
</dbReference>
<name>A0ABU9DNU4_9BACL</name>
<evidence type="ECO:0000313" key="2">
    <source>
        <dbReference type="Proteomes" id="UP001469365"/>
    </source>
</evidence>
<keyword evidence="2" id="KW-1185">Reference proteome</keyword>
<sequence>METSAGDPEATARLLNDMHPLGRPAESAGIADAALFLASRGSWFVTGVALPVDGGASLGY</sequence>
<dbReference type="Pfam" id="PF13561">
    <property type="entry name" value="adh_short_C2"/>
    <property type="match status" value="1"/>
</dbReference>
<dbReference type="SUPFAM" id="SSF51735">
    <property type="entry name" value="NAD(P)-binding Rossmann-fold domains"/>
    <property type="match status" value="1"/>
</dbReference>
<organism evidence="1 2">
    <name type="scientific">Paenibacillus filicis</name>
    <dbReference type="NCBI Taxonomy" id="669464"/>
    <lineage>
        <taxon>Bacteria</taxon>
        <taxon>Bacillati</taxon>
        <taxon>Bacillota</taxon>
        <taxon>Bacilli</taxon>
        <taxon>Bacillales</taxon>
        <taxon>Paenibacillaceae</taxon>
        <taxon>Paenibacillus</taxon>
    </lineage>
</organism>
<dbReference type="InterPro" id="IPR002347">
    <property type="entry name" value="SDR_fam"/>
</dbReference>
<dbReference type="InterPro" id="IPR036291">
    <property type="entry name" value="NAD(P)-bd_dom_sf"/>
</dbReference>
<proteinExistence type="predicted"/>
<evidence type="ECO:0000313" key="1">
    <source>
        <dbReference type="EMBL" id="MEK8130539.1"/>
    </source>
</evidence>
<gene>
    <name evidence="1" type="ORF">WMW72_21775</name>
</gene>